<evidence type="ECO:0000313" key="2">
    <source>
        <dbReference type="Proteomes" id="UP001281147"/>
    </source>
</evidence>
<protein>
    <submittedName>
        <fullName evidence="1">Uncharacterized protein</fullName>
    </submittedName>
</protein>
<evidence type="ECO:0000313" key="1">
    <source>
        <dbReference type="EMBL" id="KAK3726033.1"/>
    </source>
</evidence>
<dbReference type="EMBL" id="JAUTXU010000001">
    <property type="protein sequence ID" value="KAK3726033.1"/>
    <property type="molecule type" value="Genomic_DNA"/>
</dbReference>
<gene>
    <name evidence="1" type="ORF">LTR37_000181</name>
</gene>
<dbReference type="Proteomes" id="UP001281147">
    <property type="component" value="Unassembled WGS sequence"/>
</dbReference>
<sequence length="721" mass="78580">MANSGTYDSDLGEINSIYNGADSDDESLNDTDSPADGYFEPRDHLQEQYVEHPALRTSSAEDKAREAEEDRATDSASGVLARPPSQSPALARAPAPLLDAGPAFQPPPNYEAATAHRREEQLAQRQAAGHSSVRSHGSIHPASMQAQDSSDADDSGWSFGSRDESEAFGSDHILVRNGLFGGQGPTGQRGEPQSMGDTPPPPPPAINGEGPRRGNHEHADEETGLMTGRQSDHGKNRRRRRWCFGLSWCLVIGLVVLVVVLLDTAMDEYDGDHPGTGRSETPLAPLPSHPNSHQCSFDSYSDTVSISFDTSKAFSFLEFISSSDYQGLPPNGAKLTGTIQVSPAPEDQEKDVRIRMNVATTKPWYVEKVNYVQHEDALELVFPSVYWDLGSHNETTNDFEGFCMDMAVIIEVRNGVVLDKWQISTTNMDVVVENGLFAAMPSEEARRSNDSTWLQIRNETSLWAMHGDIRSHYWSSPHTEVETLSGDITGLYALHDALSFETESGSISVGVDPVEAGEKMSLQPELKAMSVSGTIGIEFPDSHGEGDISARGYITRIQTQTADVSGRYLLGSSTSISTVSGDIGVFVLPNAAHLHQSTLHTESASGKTSLNLLEAVTAELFETDMESTFRRSSRPDMGCIRSRHNSNSGNIHLIYPWHWAGMIDSRSVSGNISLRGAEIEVITDIRVPGNRQLFATNGFGDSKLSTRTKSGDMRVDIEDRP</sequence>
<name>A0ACC3NZJ1_9PEZI</name>
<accession>A0ACC3NZJ1</accession>
<keyword evidence="2" id="KW-1185">Reference proteome</keyword>
<reference evidence="1" key="1">
    <citation type="submission" date="2023-07" db="EMBL/GenBank/DDBJ databases">
        <title>Black Yeasts Isolated from many extreme environments.</title>
        <authorList>
            <person name="Coleine C."/>
            <person name="Stajich J.E."/>
            <person name="Selbmann L."/>
        </authorList>
    </citation>
    <scope>NUCLEOTIDE SEQUENCE</scope>
    <source>
        <strain evidence="1">CCFEE 5714</strain>
    </source>
</reference>
<organism evidence="1 2">
    <name type="scientific">Vermiconidia calcicola</name>
    <dbReference type="NCBI Taxonomy" id="1690605"/>
    <lineage>
        <taxon>Eukaryota</taxon>
        <taxon>Fungi</taxon>
        <taxon>Dikarya</taxon>
        <taxon>Ascomycota</taxon>
        <taxon>Pezizomycotina</taxon>
        <taxon>Dothideomycetes</taxon>
        <taxon>Dothideomycetidae</taxon>
        <taxon>Mycosphaerellales</taxon>
        <taxon>Extremaceae</taxon>
        <taxon>Vermiconidia</taxon>
    </lineage>
</organism>
<comment type="caution">
    <text evidence="1">The sequence shown here is derived from an EMBL/GenBank/DDBJ whole genome shotgun (WGS) entry which is preliminary data.</text>
</comment>
<proteinExistence type="predicted"/>